<evidence type="ECO:0000313" key="2">
    <source>
        <dbReference type="EMBL" id="MDZ5757663.1"/>
    </source>
</evidence>
<reference evidence="2" key="1">
    <citation type="submission" date="2023-08" db="EMBL/GenBank/DDBJ databases">
        <title>Genomic characterization of piscicolin 126 produced by Carnobacterium maltaromaticum CM22 strain isolated from salmon (Salmo salar).</title>
        <authorList>
            <person name="Gonzalez-Gragera E."/>
            <person name="Garcia-Lopez J.D."/>
            <person name="Teso-Perez C."/>
            <person name="Gimenez-Hernandez I."/>
            <person name="Peralta-Sanchez J.M."/>
            <person name="Valdivia E."/>
            <person name="Montalban-Lopez M."/>
            <person name="Martin-Platero A.M."/>
            <person name="Banos A."/>
            <person name="Martinez-Bueno M."/>
        </authorList>
    </citation>
    <scope>NUCLEOTIDE SEQUENCE</scope>
    <source>
        <strain evidence="2">CM22</strain>
    </source>
</reference>
<dbReference type="InterPro" id="IPR013320">
    <property type="entry name" value="ConA-like_dom_sf"/>
</dbReference>
<dbReference type="Proteomes" id="UP001290462">
    <property type="component" value="Unassembled WGS sequence"/>
</dbReference>
<feature type="signal peptide" evidence="1">
    <location>
        <begin position="1"/>
        <end position="20"/>
    </location>
</feature>
<comment type="caution">
    <text evidence="2">The sequence shown here is derived from an EMBL/GenBank/DDBJ whole genome shotgun (WGS) entry which is preliminary data.</text>
</comment>
<dbReference type="Gene3D" id="2.60.120.200">
    <property type="match status" value="1"/>
</dbReference>
<name>A0AAW9K5Q7_CARML</name>
<dbReference type="EMBL" id="JAVBVO010000002">
    <property type="protein sequence ID" value="MDZ5757663.1"/>
    <property type="molecule type" value="Genomic_DNA"/>
</dbReference>
<feature type="chain" id="PRO_5043353661" evidence="1">
    <location>
        <begin position="21"/>
        <end position="842"/>
    </location>
</feature>
<dbReference type="Pfam" id="PF18483">
    <property type="entry name" value="Lectin_L-type_dom"/>
    <property type="match status" value="1"/>
</dbReference>
<evidence type="ECO:0000313" key="3">
    <source>
        <dbReference type="Proteomes" id="UP001290462"/>
    </source>
</evidence>
<protein>
    <submittedName>
        <fullName evidence="2">L-type lectin-domain containing protein</fullName>
    </submittedName>
</protein>
<dbReference type="SUPFAM" id="SSF49899">
    <property type="entry name" value="Concanavalin A-like lectins/glucanases"/>
    <property type="match status" value="1"/>
</dbReference>
<keyword evidence="1" id="KW-0732">Signal</keyword>
<dbReference type="AlphaFoldDB" id="A0AAW9K5Q7"/>
<dbReference type="RefSeq" id="WP_322808484.1">
    <property type="nucleotide sequence ID" value="NZ_JAVBVO010000002.1"/>
</dbReference>
<dbReference type="CDD" id="cd01951">
    <property type="entry name" value="lectin_L-type"/>
    <property type="match status" value="1"/>
</dbReference>
<accession>A0AAW9K5Q7</accession>
<dbReference type="InterPro" id="IPR056573">
    <property type="entry name" value="Lectin_L-type_dom"/>
</dbReference>
<gene>
    <name evidence="2" type="ORF">RAK27_03240</name>
</gene>
<proteinExistence type="predicted"/>
<evidence type="ECO:0000256" key="1">
    <source>
        <dbReference type="SAM" id="SignalP"/>
    </source>
</evidence>
<organism evidence="2 3">
    <name type="scientific">Carnobacterium maltaromaticum</name>
    <name type="common">Carnobacterium piscicola</name>
    <dbReference type="NCBI Taxonomy" id="2751"/>
    <lineage>
        <taxon>Bacteria</taxon>
        <taxon>Bacillati</taxon>
        <taxon>Bacillota</taxon>
        <taxon>Bacilli</taxon>
        <taxon>Lactobacillales</taxon>
        <taxon>Carnobacteriaceae</taxon>
        <taxon>Carnobacterium</taxon>
    </lineage>
</organism>
<sequence length="842" mass="93822">MNLKKLVLSSLIAIIMPISAFSESRTALDEAPLGLQLDDIFTPTEMQNNSAKVYRNGNGTDVVIITDDGGQQGGLWSTEAMKLDLSQDFHASMKIYFDDVGSNSADGAAFVMHSDPKGFSAFSFDGGQTLGVYGYKSDSNPERGAVQNSFAIEFDTYRNDSGENQFDNVDGLGDNHVASSYPGLSSSYERVGSPKRNKIYHDKYSESINLEKGALSNGKWHDFSFNYSAETHEFTYIFDGIERQLYDGLDTSVFGTNSVYWGFTGSTGKKESKQAVIFENIPGLVDAKVTEQVLNKKNESLLETEVTEGETVSYQTDIAYIKGKQSWRNLKVTSNGNQQVTPIAESINILLPDGSKYTPKENPFTEEGNLNLDLTGVELSDSNQHIQISYDAVIKKGNEAKTRVLDSIQVAGSNNTIKSQEIGYWSIPTKYEFVFDEVADISTEITGKLLNTGDFEQVDLQLSNAYLSDGNQINSKAEFDPATQLFKLVLEEGVHLLAEEELVAQLTVDNEVVPITKTQVVDKMPPTAEGREVYMSINEDFPSSSKFVRNLMDTNKHLQPEDFNYEFNTNLNEIDVSKAGEHQIELTVADKAGNKSEMIHSTLKILEANKQLESKKQLELKSKDLIQKTTIEKNEFLLKQLAATAWEINAEAEKIDLTEKIIIQNSDEITENPGEYTIKLAVPNKNLYREVPLIVTDGELKLEVDEFPEMDAQIVSRSKKYSFPMTTKFSITDERVTESGWKVSVSQSGFTIPKGYTGSQQALNYLSLEMNNQESASIASQGSKEIVLNDVDSDLYFSFIVKKGANNYLSKNDKYSNEITWTMMKDNTLQLSKLNVTTPLKK</sequence>